<dbReference type="AlphaFoldDB" id="I7MLM6"/>
<sequence>MQFNTFHNYNQVQEGYALGRTFQNDSINYPNEVQPFYQFQNELENGYNQIDYAIRPQIHDYPSFLPQNYQISPNGQPIEQRSFLELEPTIAVSNIYDAFNPFESPNYMGDHLEFNEQGRNNEINDKFNIALMQEQQRNLQQIQTTHNQNSYQQPLQENSFTTMQTQLRNHIAADIYQNKESQIANNQQQTTQNFYQSYQVINKQINSQQQNEVQVVGKESAKCEKKLERKPSNKIYTQLKYKEDETKNLLRNYGDQLKKEIKQMSLEKKDDSLWIEQILDNYMDKKNIDNQNKFRENFILKYKDFSFSNFQVVREEWTVSPNQHDYHLKNVYRQVCFHFFTKQPLRYIYKNSNKINNKNQRFTHLYYLKVFIQGILDPKKFQKFKDSKKSKKDQTKDSQKNNQD</sequence>
<dbReference type="RefSeq" id="XP_001022957.1">
    <property type="nucleotide sequence ID" value="XM_001022957.1"/>
</dbReference>
<dbReference type="HOGENOM" id="CLU_682394_0_0_1"/>
<reference evidence="3" key="1">
    <citation type="journal article" date="2006" name="PLoS Biol.">
        <title>Macronuclear genome sequence of the ciliate Tetrahymena thermophila, a model eukaryote.</title>
        <authorList>
            <person name="Eisen J.A."/>
            <person name="Coyne R.S."/>
            <person name="Wu M."/>
            <person name="Wu D."/>
            <person name="Thiagarajan M."/>
            <person name="Wortman J.R."/>
            <person name="Badger J.H."/>
            <person name="Ren Q."/>
            <person name="Amedeo P."/>
            <person name="Jones K.M."/>
            <person name="Tallon L.J."/>
            <person name="Delcher A.L."/>
            <person name="Salzberg S.L."/>
            <person name="Silva J.C."/>
            <person name="Haas B.J."/>
            <person name="Majoros W.H."/>
            <person name="Farzad M."/>
            <person name="Carlton J.M."/>
            <person name="Smith R.K. Jr."/>
            <person name="Garg J."/>
            <person name="Pearlman R.E."/>
            <person name="Karrer K.M."/>
            <person name="Sun L."/>
            <person name="Manning G."/>
            <person name="Elde N.C."/>
            <person name="Turkewitz A.P."/>
            <person name="Asai D.J."/>
            <person name="Wilkes D.E."/>
            <person name="Wang Y."/>
            <person name="Cai H."/>
            <person name="Collins K."/>
            <person name="Stewart B.A."/>
            <person name="Lee S.R."/>
            <person name="Wilamowska K."/>
            <person name="Weinberg Z."/>
            <person name="Ruzzo W.L."/>
            <person name="Wloga D."/>
            <person name="Gaertig J."/>
            <person name="Frankel J."/>
            <person name="Tsao C.-C."/>
            <person name="Gorovsky M.A."/>
            <person name="Keeling P.J."/>
            <person name="Waller R.F."/>
            <person name="Patron N.J."/>
            <person name="Cherry J.M."/>
            <person name="Stover N.A."/>
            <person name="Krieger C.J."/>
            <person name="del Toro C."/>
            <person name="Ryder H.F."/>
            <person name="Williamson S.C."/>
            <person name="Barbeau R.A."/>
            <person name="Hamilton E.P."/>
            <person name="Orias E."/>
        </authorList>
    </citation>
    <scope>NUCLEOTIDE SEQUENCE [LARGE SCALE GENOMIC DNA]</scope>
    <source>
        <strain evidence="3">SB210</strain>
    </source>
</reference>
<proteinExistence type="predicted"/>
<feature type="region of interest" description="Disordered" evidence="1">
    <location>
        <begin position="383"/>
        <end position="404"/>
    </location>
</feature>
<evidence type="ECO:0000313" key="2">
    <source>
        <dbReference type="EMBL" id="EAS02712.1"/>
    </source>
</evidence>
<dbReference type="GeneID" id="7836232"/>
<dbReference type="EMBL" id="GG662523">
    <property type="protein sequence ID" value="EAS02712.1"/>
    <property type="molecule type" value="Genomic_DNA"/>
</dbReference>
<dbReference type="Proteomes" id="UP000009168">
    <property type="component" value="Unassembled WGS sequence"/>
</dbReference>
<dbReference type="KEGG" id="tet:TTHERM_00348020"/>
<evidence type="ECO:0000256" key="1">
    <source>
        <dbReference type="SAM" id="MobiDB-lite"/>
    </source>
</evidence>
<gene>
    <name evidence="2" type="ORF">TTHERM_00348020</name>
</gene>
<organism evidence="2 3">
    <name type="scientific">Tetrahymena thermophila (strain SB210)</name>
    <dbReference type="NCBI Taxonomy" id="312017"/>
    <lineage>
        <taxon>Eukaryota</taxon>
        <taxon>Sar</taxon>
        <taxon>Alveolata</taxon>
        <taxon>Ciliophora</taxon>
        <taxon>Intramacronucleata</taxon>
        <taxon>Oligohymenophorea</taxon>
        <taxon>Hymenostomatida</taxon>
        <taxon>Tetrahymenina</taxon>
        <taxon>Tetrahymenidae</taxon>
        <taxon>Tetrahymena</taxon>
    </lineage>
</organism>
<accession>I7MLM6</accession>
<name>I7MLM6_TETTS</name>
<keyword evidence="3" id="KW-1185">Reference proteome</keyword>
<evidence type="ECO:0000313" key="3">
    <source>
        <dbReference type="Proteomes" id="UP000009168"/>
    </source>
</evidence>
<dbReference type="InParanoid" id="I7MLM6"/>
<protein>
    <submittedName>
        <fullName evidence="2">Uncharacterized protein</fullName>
    </submittedName>
</protein>